<dbReference type="OrthoDB" id="18648at2759"/>
<dbReference type="GO" id="GO:0005774">
    <property type="term" value="C:vacuolar membrane"/>
    <property type="evidence" value="ECO:0007669"/>
    <property type="project" value="UniProtKB-SubCell"/>
</dbReference>
<evidence type="ECO:0000256" key="4">
    <source>
        <dbReference type="SAM" id="SignalP"/>
    </source>
</evidence>
<feature type="compositionally biased region" description="Acidic residues" evidence="3">
    <location>
        <begin position="641"/>
        <end position="654"/>
    </location>
</feature>
<sequence>MAETLLSILLVTTSAKGSSLVFRWPPFPSSRPRLSRARPDDSFWPSQLDNPWKASHSPDVLLEKKPPKHSCEHDPEYSWQRPVAARDRSMSFSQSSLPSSGRNSPMQDGGFDSGESSSQDGYDHHFGYSAEFLASLLCPKRSMCHQKFELVVDDLAFIGHPVCAEADGGWRFRPEKVKNGGRGRESREPQDEGSPSLEERGVANPDAPSDRPANWKSSWLHTFHFVMVLDLPDPSSSASGNVSKYFDIIYEQIAFTVTAVLFQEQVLANFVERECDILGSLKDSCITKGEPFSSYISQALEASSIAPAMKIIYDSIKSSSMAYITLHNLPLELQLPPYLDTLLHSEGDNESDIIGGSEDDELQTWGQEMSFGWRLPSLAPWKSLLLLDGQDGMDPYMNLRGPQMNTDDRNLAEGLIRFLETASVTLSLADMASLLDWDLESQVYPTVRWLVHHRRAKVVDTVHSGLKTVFTLPPKFEAPLAQLTGDFEKQFPHPSIPPLPRILATISTSMSKQADNHFFASVVKERELIPMYHDVVLWMLKRDMLITLHLRIRIVATREIKLRVRLDREQARARGPGGFTRRGRNRLKQEMKADELNLDARSTETRSGVAWLSMSPKSARRYTRRLPSNDSGRSEMSELIINEDDEEEDNNEKDIEDDILSDIESEGEEDENPGNVTDDDLWPSMINDPGRATALQRHWLSAMSVGKDPLIVKRFEQINQYFDGRKSDDEILFRAEISRKQLREVLHHYEEYLQTFLHPS</sequence>
<protein>
    <recommendedName>
        <fullName evidence="2">Nitrogen permease regulator 3</fullName>
    </recommendedName>
    <alternativeName>
        <fullName evidence="2">Required for meiotic nuclear division protein 11</fullName>
    </alternativeName>
</protein>
<dbReference type="InterPro" id="IPR005365">
    <property type="entry name" value="Npr3"/>
</dbReference>
<dbReference type="GO" id="GO:0051321">
    <property type="term" value="P:meiotic cell cycle"/>
    <property type="evidence" value="ECO:0007669"/>
    <property type="project" value="UniProtKB-UniRule"/>
</dbReference>
<feature type="compositionally biased region" description="Basic and acidic residues" evidence="3">
    <location>
        <begin position="174"/>
        <end position="190"/>
    </location>
</feature>
<dbReference type="PANTHER" id="PTHR13153:SF5">
    <property type="entry name" value="GATOR COMPLEX PROTEIN NPRL3"/>
    <property type="match status" value="1"/>
</dbReference>
<evidence type="ECO:0000256" key="3">
    <source>
        <dbReference type="SAM" id="MobiDB-lite"/>
    </source>
</evidence>
<organism evidence="6 7">
    <name type="scientific">Crucibulum laeve</name>
    <dbReference type="NCBI Taxonomy" id="68775"/>
    <lineage>
        <taxon>Eukaryota</taxon>
        <taxon>Fungi</taxon>
        <taxon>Dikarya</taxon>
        <taxon>Basidiomycota</taxon>
        <taxon>Agaricomycotina</taxon>
        <taxon>Agaricomycetes</taxon>
        <taxon>Agaricomycetidae</taxon>
        <taxon>Agaricales</taxon>
        <taxon>Agaricineae</taxon>
        <taxon>Nidulariaceae</taxon>
        <taxon>Crucibulum</taxon>
    </lineage>
</organism>
<dbReference type="GO" id="GO:1904262">
    <property type="term" value="P:negative regulation of TORC1 signaling"/>
    <property type="evidence" value="ECO:0007669"/>
    <property type="project" value="TreeGrafter"/>
</dbReference>
<dbReference type="Proteomes" id="UP000308652">
    <property type="component" value="Unassembled WGS sequence"/>
</dbReference>
<feature type="signal peptide" evidence="4">
    <location>
        <begin position="1"/>
        <end position="17"/>
    </location>
</feature>
<evidence type="ECO:0000256" key="2">
    <source>
        <dbReference type="RuleBase" id="RU368069"/>
    </source>
</evidence>
<dbReference type="GO" id="GO:0038202">
    <property type="term" value="P:TORC1 signaling"/>
    <property type="evidence" value="ECO:0007669"/>
    <property type="project" value="TreeGrafter"/>
</dbReference>
<dbReference type="GO" id="GO:0010508">
    <property type="term" value="P:positive regulation of autophagy"/>
    <property type="evidence" value="ECO:0007669"/>
    <property type="project" value="TreeGrafter"/>
</dbReference>
<feature type="region of interest" description="Disordered" evidence="3">
    <location>
        <begin position="621"/>
        <end position="654"/>
    </location>
</feature>
<evidence type="ECO:0000259" key="5">
    <source>
        <dbReference type="Pfam" id="PF24064"/>
    </source>
</evidence>
<dbReference type="AlphaFoldDB" id="A0A5C3M5M8"/>
<dbReference type="GO" id="GO:1990130">
    <property type="term" value="C:GATOR1 complex"/>
    <property type="evidence" value="ECO:0007669"/>
    <property type="project" value="TreeGrafter"/>
</dbReference>
<keyword evidence="2" id="KW-0469">Meiosis</keyword>
<comment type="similarity">
    <text evidence="1 2">Belongs to the NPR3 family.</text>
</comment>
<proteinExistence type="inferred from homology"/>
<keyword evidence="7" id="KW-1185">Reference proteome</keyword>
<comment type="subcellular location">
    <subcellularLocation>
        <location evidence="2">Vacuole membrane</location>
        <topology evidence="2">Peripheral membrane protein</topology>
    </subcellularLocation>
</comment>
<feature type="chain" id="PRO_5022683045" description="Nitrogen permease regulator 3" evidence="4">
    <location>
        <begin position="18"/>
        <end position="760"/>
    </location>
</feature>
<evidence type="ECO:0000256" key="1">
    <source>
        <dbReference type="ARBA" id="ARBA00010546"/>
    </source>
</evidence>
<feature type="region of interest" description="Disordered" evidence="3">
    <location>
        <begin position="664"/>
        <end position="683"/>
    </location>
</feature>
<feature type="region of interest" description="Disordered" evidence="3">
    <location>
        <begin position="174"/>
        <end position="211"/>
    </location>
</feature>
<keyword evidence="2 4" id="KW-0732">Signal</keyword>
<dbReference type="STRING" id="68775.A0A5C3M5M8"/>
<dbReference type="Pfam" id="PF24064">
    <property type="entry name" value="HTH_NPRL3"/>
    <property type="match status" value="1"/>
</dbReference>
<gene>
    <name evidence="6" type="ORF">BDQ12DRAFT_627704</name>
</gene>
<dbReference type="Pfam" id="PF03666">
    <property type="entry name" value="NPR3"/>
    <property type="match status" value="1"/>
</dbReference>
<dbReference type="EMBL" id="ML213597">
    <property type="protein sequence ID" value="TFK40023.1"/>
    <property type="molecule type" value="Genomic_DNA"/>
</dbReference>
<dbReference type="InterPro" id="IPR056603">
    <property type="entry name" value="HTH_NPRL3"/>
</dbReference>
<feature type="region of interest" description="Disordered" evidence="3">
    <location>
        <begin position="90"/>
        <end position="119"/>
    </location>
</feature>
<reference evidence="6 7" key="1">
    <citation type="journal article" date="2019" name="Nat. Ecol. Evol.">
        <title>Megaphylogeny resolves global patterns of mushroom evolution.</title>
        <authorList>
            <person name="Varga T."/>
            <person name="Krizsan K."/>
            <person name="Foldi C."/>
            <person name="Dima B."/>
            <person name="Sanchez-Garcia M."/>
            <person name="Sanchez-Ramirez S."/>
            <person name="Szollosi G.J."/>
            <person name="Szarkandi J.G."/>
            <person name="Papp V."/>
            <person name="Albert L."/>
            <person name="Andreopoulos W."/>
            <person name="Angelini C."/>
            <person name="Antonin V."/>
            <person name="Barry K.W."/>
            <person name="Bougher N.L."/>
            <person name="Buchanan P."/>
            <person name="Buyck B."/>
            <person name="Bense V."/>
            <person name="Catcheside P."/>
            <person name="Chovatia M."/>
            <person name="Cooper J."/>
            <person name="Damon W."/>
            <person name="Desjardin D."/>
            <person name="Finy P."/>
            <person name="Geml J."/>
            <person name="Haridas S."/>
            <person name="Hughes K."/>
            <person name="Justo A."/>
            <person name="Karasinski D."/>
            <person name="Kautmanova I."/>
            <person name="Kiss B."/>
            <person name="Kocsube S."/>
            <person name="Kotiranta H."/>
            <person name="LaButti K.M."/>
            <person name="Lechner B.E."/>
            <person name="Liimatainen K."/>
            <person name="Lipzen A."/>
            <person name="Lukacs Z."/>
            <person name="Mihaltcheva S."/>
            <person name="Morgado L.N."/>
            <person name="Niskanen T."/>
            <person name="Noordeloos M.E."/>
            <person name="Ohm R.A."/>
            <person name="Ortiz-Santana B."/>
            <person name="Ovrebo C."/>
            <person name="Racz N."/>
            <person name="Riley R."/>
            <person name="Savchenko A."/>
            <person name="Shiryaev A."/>
            <person name="Soop K."/>
            <person name="Spirin V."/>
            <person name="Szebenyi C."/>
            <person name="Tomsovsky M."/>
            <person name="Tulloss R.E."/>
            <person name="Uehling J."/>
            <person name="Grigoriev I.V."/>
            <person name="Vagvolgyi C."/>
            <person name="Papp T."/>
            <person name="Martin F.M."/>
            <person name="Miettinen O."/>
            <person name="Hibbett D.S."/>
            <person name="Nagy L.G."/>
        </authorList>
    </citation>
    <scope>NUCLEOTIDE SEQUENCE [LARGE SCALE GENOMIC DNA]</scope>
    <source>
        <strain evidence="6 7">CBS 166.37</strain>
    </source>
</reference>
<evidence type="ECO:0000313" key="6">
    <source>
        <dbReference type="EMBL" id="TFK40023.1"/>
    </source>
</evidence>
<dbReference type="GO" id="GO:0034198">
    <property type="term" value="P:cellular response to amino acid starvation"/>
    <property type="evidence" value="ECO:0007669"/>
    <property type="project" value="TreeGrafter"/>
</dbReference>
<feature type="region of interest" description="Disordered" evidence="3">
    <location>
        <begin position="30"/>
        <end position="78"/>
    </location>
</feature>
<accession>A0A5C3M5M8</accession>
<evidence type="ECO:0000313" key="7">
    <source>
        <dbReference type="Proteomes" id="UP000308652"/>
    </source>
</evidence>
<feature type="compositionally biased region" description="Low complexity" evidence="3">
    <location>
        <begin position="90"/>
        <end position="100"/>
    </location>
</feature>
<feature type="domain" description="GATOR1 complex protein NPRL3 C-terminal HTH" evidence="5">
    <location>
        <begin position="693"/>
        <end position="753"/>
    </location>
</feature>
<name>A0A5C3M5M8_9AGAR</name>
<feature type="compositionally biased region" description="Acidic residues" evidence="3">
    <location>
        <begin position="664"/>
        <end position="681"/>
    </location>
</feature>
<feature type="compositionally biased region" description="Basic and acidic residues" evidence="3">
    <location>
        <begin position="61"/>
        <end position="76"/>
    </location>
</feature>
<dbReference type="PANTHER" id="PTHR13153">
    <property type="entry name" value="CGTHBA PROTEIN -14 GENE PROTEIN"/>
    <property type="match status" value="1"/>
</dbReference>
<comment type="function">
    <text evidence="2">Mediates inactivation of the TORC1 complex in response to amino acid starvation. Required for meiotic nuclear division.</text>
</comment>